<feature type="compositionally biased region" description="Low complexity" evidence="1">
    <location>
        <begin position="278"/>
        <end position="293"/>
    </location>
</feature>
<dbReference type="Proteomes" id="UP001346869">
    <property type="component" value="Unassembled WGS sequence"/>
</dbReference>
<feature type="compositionally biased region" description="Basic and acidic residues" evidence="1">
    <location>
        <begin position="91"/>
        <end position="101"/>
    </location>
</feature>
<reference evidence="2 3" key="2">
    <citation type="journal article" date="2023" name="Mol. Biol. Evol.">
        <title>Genomics of Secondarily Temperate Adaptation in the Only Non-Antarctic Icefish.</title>
        <authorList>
            <person name="Rivera-Colon A.G."/>
            <person name="Rayamajhi N."/>
            <person name="Minhas B.F."/>
            <person name="Madrigal G."/>
            <person name="Bilyk K.T."/>
            <person name="Yoon V."/>
            <person name="Hune M."/>
            <person name="Gregory S."/>
            <person name="Cheng C.H.C."/>
            <person name="Catchen J.M."/>
        </authorList>
    </citation>
    <scope>NUCLEOTIDE SEQUENCE [LARGE SCALE GENOMIC DNA]</scope>
    <source>
        <strain evidence="2">JMC-PN-2008</strain>
    </source>
</reference>
<gene>
    <name evidence="2" type="ORF">PBY51_024760</name>
</gene>
<evidence type="ECO:0000313" key="3">
    <source>
        <dbReference type="Proteomes" id="UP001346869"/>
    </source>
</evidence>
<feature type="region of interest" description="Disordered" evidence="1">
    <location>
        <begin position="278"/>
        <end position="301"/>
    </location>
</feature>
<protein>
    <submittedName>
        <fullName evidence="2">Uncharacterized protein</fullName>
    </submittedName>
</protein>
<name>A0AAN7Y004_ELEMC</name>
<proteinExistence type="predicted"/>
<dbReference type="EMBL" id="JAUZQC010000006">
    <property type="protein sequence ID" value="KAK5870099.1"/>
    <property type="molecule type" value="Genomic_DNA"/>
</dbReference>
<organism evidence="2 3">
    <name type="scientific">Eleginops maclovinus</name>
    <name type="common">Patagonian blennie</name>
    <name type="synonym">Eleginus maclovinus</name>
    <dbReference type="NCBI Taxonomy" id="56733"/>
    <lineage>
        <taxon>Eukaryota</taxon>
        <taxon>Metazoa</taxon>
        <taxon>Chordata</taxon>
        <taxon>Craniata</taxon>
        <taxon>Vertebrata</taxon>
        <taxon>Euteleostomi</taxon>
        <taxon>Actinopterygii</taxon>
        <taxon>Neopterygii</taxon>
        <taxon>Teleostei</taxon>
        <taxon>Neoteleostei</taxon>
        <taxon>Acanthomorphata</taxon>
        <taxon>Eupercaria</taxon>
        <taxon>Perciformes</taxon>
        <taxon>Notothenioidei</taxon>
        <taxon>Eleginopidae</taxon>
        <taxon>Eleginops</taxon>
    </lineage>
</organism>
<dbReference type="InterPro" id="IPR043549">
    <property type="entry name" value="C2C4C/C2C4D"/>
</dbReference>
<evidence type="ECO:0000313" key="2">
    <source>
        <dbReference type="EMBL" id="KAK5870099.1"/>
    </source>
</evidence>
<dbReference type="AlphaFoldDB" id="A0AAN7Y004"/>
<dbReference type="PANTHER" id="PTHR46291:SF4">
    <property type="entry name" value="C2 CALCIUM-DEPENDENT DOMAIN-CONTAINING PROTEIN 4C-LIKE"/>
    <property type="match status" value="1"/>
</dbReference>
<dbReference type="PANTHER" id="PTHR46291">
    <property type="entry name" value="C2 DOMAIN-CONTAINING PROTEIN"/>
    <property type="match status" value="1"/>
</dbReference>
<accession>A0AAN7Y004</accession>
<feature type="region of interest" description="Disordered" evidence="1">
    <location>
        <begin position="91"/>
        <end position="111"/>
    </location>
</feature>
<comment type="caution">
    <text evidence="2">The sequence shown here is derived from an EMBL/GenBank/DDBJ whole genome shotgun (WGS) entry which is preliminary data.</text>
</comment>
<reference evidence="2 3" key="1">
    <citation type="journal article" date="2023" name="Genes (Basel)">
        <title>Chromosome-Level Genome Assembly and Circadian Gene Repertoire of the Patagonia Blennie Eleginops maclovinus-The Closest Ancestral Proxy of Antarctic Cryonotothenioids.</title>
        <authorList>
            <person name="Cheng C.C."/>
            <person name="Rivera-Colon A.G."/>
            <person name="Minhas B.F."/>
            <person name="Wilson L."/>
            <person name="Rayamajhi N."/>
            <person name="Vargas-Chacoff L."/>
            <person name="Catchen J.M."/>
        </authorList>
    </citation>
    <scope>NUCLEOTIDE SEQUENCE [LARGE SCALE GENOMIC DNA]</scope>
    <source>
        <strain evidence="2">JMC-PN-2008</strain>
    </source>
</reference>
<evidence type="ECO:0000256" key="1">
    <source>
        <dbReference type="SAM" id="MobiDB-lite"/>
    </source>
</evidence>
<sequence>MDHNTVTRTFSYGAIGGRTDALDDISKSRRHSSAGIRALLWATSSARSLGCSLGSEFQTSWENIYPNILTPDSIPQFTIPSLSVQNSLRSFDKETDEDSAKTNDGLGSSGTDLESSLSASLACSTLSSTTSSNSLTLVVSDRRAERSLSDPYSRRKSILQREASYDCSFNQAQHCLDPASRAALSLPHLPKVTTPYGFVTLSQSPQMASEEALLCQAGLRRLNKDEETACSFIKTPLTRTVYNKGSSLHLSEDKKRVFKDSMDSQNKGRSVTAEIEAASASNNNTTNLSSSTSKQPDGKRKKRFYEVIRKHFISRHRI</sequence>
<keyword evidence="3" id="KW-1185">Reference proteome</keyword>